<evidence type="ECO:0000256" key="1">
    <source>
        <dbReference type="SAM" id="MobiDB-lite"/>
    </source>
</evidence>
<feature type="domain" description="AB hydrolase-1" evidence="2">
    <location>
        <begin position="31"/>
        <end position="256"/>
    </location>
</feature>
<keyword evidence="3" id="KW-0378">Hydrolase</keyword>
<proteinExistence type="predicted"/>
<dbReference type="SUPFAM" id="SSF53474">
    <property type="entry name" value="alpha/beta-Hydrolases"/>
    <property type="match status" value="1"/>
</dbReference>
<dbReference type="InterPro" id="IPR000073">
    <property type="entry name" value="AB_hydrolase_1"/>
</dbReference>
<dbReference type="GO" id="GO:0047372">
    <property type="term" value="F:monoacylglycerol lipase activity"/>
    <property type="evidence" value="ECO:0007669"/>
    <property type="project" value="TreeGrafter"/>
</dbReference>
<dbReference type="Proteomes" id="UP000298493">
    <property type="component" value="Unassembled WGS sequence"/>
</dbReference>
<evidence type="ECO:0000259" key="2">
    <source>
        <dbReference type="Pfam" id="PF12697"/>
    </source>
</evidence>
<reference evidence="3 4" key="1">
    <citation type="submission" date="2019-04" db="EMBL/GenBank/DDBJ databases">
        <title>High contiguity whole genome sequence and gene annotation resource for two Venturia nashicola isolates.</title>
        <authorList>
            <person name="Prokchorchik M."/>
            <person name="Won K."/>
            <person name="Lee Y."/>
            <person name="Choi E.D."/>
            <person name="Segonzac C."/>
            <person name="Sohn K.H."/>
        </authorList>
    </citation>
    <scope>NUCLEOTIDE SEQUENCE [LARGE SCALE GENOMIC DNA]</scope>
    <source>
        <strain evidence="3 4">PRI2</strain>
    </source>
</reference>
<sequence>MSSPKFGPPRRPIKLSYTTHSPPSPSKQLPIIFLHGLETSSLEYTHVVPFLSDEYELYLVDLPGHSGSKDIPFTLSNAIDGLAHLIKTNISGGKAHVVGLSLGGFVALSLAKQHPDLCVSVFCTGCAPPTGVRKWIMDRPWLLANFQLGINKWLPISENMFWKPIGVAPFPELREVMRGNSSCELLVAGYSACSCVLMGDLEGIGDVRVALIAGGRRDNVEGTREAGRVLRRLGGRAFVVREAVHLWDLQFPELFAAGVRAWVEGRELPGEFEVLE</sequence>
<organism evidence="3 4">
    <name type="scientific">Venturia nashicola</name>
    <dbReference type="NCBI Taxonomy" id="86259"/>
    <lineage>
        <taxon>Eukaryota</taxon>
        <taxon>Fungi</taxon>
        <taxon>Dikarya</taxon>
        <taxon>Ascomycota</taxon>
        <taxon>Pezizomycotina</taxon>
        <taxon>Dothideomycetes</taxon>
        <taxon>Pleosporomycetidae</taxon>
        <taxon>Venturiales</taxon>
        <taxon>Venturiaceae</taxon>
        <taxon>Venturia</taxon>
    </lineage>
</organism>
<gene>
    <name evidence="3" type="ORF">E6O75_ATG08545</name>
</gene>
<accession>A0A4Z1NVJ7</accession>
<evidence type="ECO:0000313" key="3">
    <source>
        <dbReference type="EMBL" id="TID15292.1"/>
    </source>
</evidence>
<comment type="caution">
    <text evidence="3">The sequence shown here is derived from an EMBL/GenBank/DDBJ whole genome shotgun (WGS) entry which is preliminary data.</text>
</comment>
<dbReference type="PANTHER" id="PTHR43798:SF5">
    <property type="entry name" value="MONOACYLGLYCEROL LIPASE ABHD6"/>
    <property type="match status" value="1"/>
</dbReference>
<feature type="compositionally biased region" description="Pro residues" evidence="1">
    <location>
        <begin position="1"/>
        <end position="10"/>
    </location>
</feature>
<dbReference type="InterPro" id="IPR050266">
    <property type="entry name" value="AB_hydrolase_sf"/>
</dbReference>
<dbReference type="GO" id="GO:0016020">
    <property type="term" value="C:membrane"/>
    <property type="evidence" value="ECO:0007669"/>
    <property type="project" value="TreeGrafter"/>
</dbReference>
<feature type="region of interest" description="Disordered" evidence="1">
    <location>
        <begin position="1"/>
        <end position="25"/>
    </location>
</feature>
<dbReference type="InterPro" id="IPR029058">
    <property type="entry name" value="AB_hydrolase_fold"/>
</dbReference>
<dbReference type="PANTHER" id="PTHR43798">
    <property type="entry name" value="MONOACYLGLYCEROL LIPASE"/>
    <property type="match status" value="1"/>
</dbReference>
<dbReference type="GO" id="GO:0046464">
    <property type="term" value="P:acylglycerol catabolic process"/>
    <property type="evidence" value="ECO:0007669"/>
    <property type="project" value="TreeGrafter"/>
</dbReference>
<evidence type="ECO:0000313" key="4">
    <source>
        <dbReference type="Proteomes" id="UP000298493"/>
    </source>
</evidence>
<dbReference type="Gene3D" id="3.40.50.1820">
    <property type="entry name" value="alpha/beta hydrolase"/>
    <property type="match status" value="1"/>
</dbReference>
<name>A0A4Z1NVJ7_9PEZI</name>
<dbReference type="AlphaFoldDB" id="A0A4Z1NVJ7"/>
<dbReference type="EMBL" id="SNSC02000021">
    <property type="protein sequence ID" value="TID15292.1"/>
    <property type="molecule type" value="Genomic_DNA"/>
</dbReference>
<keyword evidence="4" id="KW-1185">Reference proteome</keyword>
<protein>
    <submittedName>
        <fullName evidence="3">Alpha/Beta hydrolase protein</fullName>
    </submittedName>
</protein>
<dbReference type="Pfam" id="PF12697">
    <property type="entry name" value="Abhydrolase_6"/>
    <property type="match status" value="1"/>
</dbReference>
<dbReference type="STRING" id="86259.A0A4Z1NVJ7"/>